<evidence type="ECO:0000313" key="4">
    <source>
        <dbReference type="Proteomes" id="UP001642409"/>
    </source>
</evidence>
<evidence type="ECO:0000256" key="1">
    <source>
        <dbReference type="SAM" id="Phobius"/>
    </source>
</evidence>
<reference evidence="2" key="1">
    <citation type="submission" date="2023-06" db="EMBL/GenBank/DDBJ databases">
        <authorList>
            <person name="Kurt Z."/>
        </authorList>
    </citation>
    <scope>NUCLEOTIDE SEQUENCE</scope>
</reference>
<dbReference type="Proteomes" id="UP001642409">
    <property type="component" value="Unassembled WGS sequence"/>
</dbReference>
<dbReference type="AlphaFoldDB" id="A0AA86QZV9"/>
<keyword evidence="4" id="KW-1185">Reference proteome</keyword>
<organism evidence="2">
    <name type="scientific">Hexamita inflata</name>
    <dbReference type="NCBI Taxonomy" id="28002"/>
    <lineage>
        <taxon>Eukaryota</taxon>
        <taxon>Metamonada</taxon>
        <taxon>Diplomonadida</taxon>
        <taxon>Hexamitidae</taxon>
        <taxon>Hexamitinae</taxon>
        <taxon>Hexamita</taxon>
    </lineage>
</organism>
<gene>
    <name evidence="3" type="ORF">HINF_LOCUS34071</name>
    <name evidence="2" type="ORF">HINF_LOCUS50499</name>
</gene>
<dbReference type="EMBL" id="CAXDID020000120">
    <property type="protein sequence ID" value="CAL6031579.1"/>
    <property type="molecule type" value="Genomic_DNA"/>
</dbReference>
<evidence type="ECO:0000313" key="3">
    <source>
        <dbReference type="EMBL" id="CAL6031579.1"/>
    </source>
</evidence>
<name>A0AA86QZV9_9EUKA</name>
<proteinExistence type="predicted"/>
<reference evidence="3 4" key="2">
    <citation type="submission" date="2024-07" db="EMBL/GenBank/DDBJ databases">
        <authorList>
            <person name="Akdeniz Z."/>
        </authorList>
    </citation>
    <scope>NUCLEOTIDE SEQUENCE [LARGE SCALE GENOMIC DNA]</scope>
</reference>
<comment type="caution">
    <text evidence="2">The sequence shown here is derived from an EMBL/GenBank/DDBJ whole genome shotgun (WGS) entry which is preliminary data.</text>
</comment>
<sequence length="177" mass="21025">MTEYNRKDSKQEYNEYMIRKYEENIKDGNLEICDLDRGDPEVTNYMFLEKLNIKALKICIKNGLSVKLRNDMIKELTIRNVMDEQQQLLFYVNDLELENLEVLDLEDNNLENDQLYNLAKFKKLITGSGSQGRKWSELNLYIIALISQIYFLYVLIFISLLVNNRKFEQNLVISTIF</sequence>
<feature type="transmembrane region" description="Helical" evidence="1">
    <location>
        <begin position="140"/>
        <end position="162"/>
    </location>
</feature>
<dbReference type="EMBL" id="CATOUU010000960">
    <property type="protein sequence ID" value="CAI9962854.1"/>
    <property type="molecule type" value="Genomic_DNA"/>
</dbReference>
<keyword evidence="1" id="KW-0812">Transmembrane</keyword>
<keyword evidence="1" id="KW-0472">Membrane</keyword>
<evidence type="ECO:0000313" key="2">
    <source>
        <dbReference type="EMBL" id="CAI9962854.1"/>
    </source>
</evidence>
<accession>A0AA86QZV9</accession>
<keyword evidence="1" id="KW-1133">Transmembrane helix</keyword>
<protein>
    <submittedName>
        <fullName evidence="3">Hypothetical_protein</fullName>
    </submittedName>
</protein>